<keyword evidence="1" id="KW-0732">Signal</keyword>
<dbReference type="Proteomes" id="UP000613022">
    <property type="component" value="Unassembled WGS sequence"/>
</dbReference>
<dbReference type="EMBL" id="QMCK01000077">
    <property type="protein sequence ID" value="RAY20945.1"/>
    <property type="molecule type" value="Genomic_DNA"/>
</dbReference>
<evidence type="ECO:0000313" key="8">
    <source>
        <dbReference type="Proteomes" id="UP000230495"/>
    </source>
</evidence>
<gene>
    <name evidence="5" type="ORF">B9Q37_18805</name>
    <name evidence="6" type="ORF">DP181_21525</name>
    <name evidence="4" type="ORF">H9R40_23625</name>
    <name evidence="7" type="ORF">M2B19_20245</name>
</gene>
<dbReference type="AlphaFoldDB" id="A0A156EDU1"/>
<accession>A0A0F0XG51</accession>
<name>A0A156EDU1_9ENTR</name>
<reference evidence="6 9" key="2">
    <citation type="submission" date="2018-06" db="EMBL/GenBank/DDBJ databases">
        <title>ACT-28, a chromosomally-encoded AmpC with carbapenemase activity from Enterobacter kobei.</title>
        <authorList>
            <person name="Jousset A.B."/>
            <person name="Oueslati S."/>
            <person name="Bernabeu S."/>
            <person name="Takissian J."/>
            <person name="Creton E."/>
            <person name="Vogel A."/>
            <person name="Cotellon G."/>
            <person name="Bonnin R.A."/>
            <person name="Dortet L."/>
            <person name="Naas T."/>
        </authorList>
    </citation>
    <scope>NUCLEOTIDE SEQUENCE [LARGE SCALE GENOMIC DNA]</scope>
    <source>
        <strain evidence="6 9">149H6</strain>
    </source>
</reference>
<dbReference type="GeneID" id="93156730"/>
<dbReference type="Pfam" id="PF22003">
    <property type="entry name" value="MrkDrd"/>
    <property type="match status" value="1"/>
</dbReference>
<dbReference type="KEGG" id="ekb:BFV64_19240"/>
<dbReference type="PANTHER" id="PTHR33420">
    <property type="entry name" value="FIMBRIAL SUBUNIT ELFA-RELATED"/>
    <property type="match status" value="1"/>
</dbReference>
<dbReference type="InterPro" id="IPR008966">
    <property type="entry name" value="Adhesion_dom_sf"/>
</dbReference>
<dbReference type="Pfam" id="PF00419">
    <property type="entry name" value="Fimbrial"/>
    <property type="match status" value="1"/>
</dbReference>
<evidence type="ECO:0000313" key="4">
    <source>
        <dbReference type="EMBL" id="MBC6326130.1"/>
    </source>
</evidence>
<protein>
    <submittedName>
        <fullName evidence="4 5">Fimbrial protein</fullName>
    </submittedName>
</protein>
<dbReference type="EMBL" id="JACSEP010000116">
    <property type="protein sequence ID" value="MBC6326130.1"/>
    <property type="molecule type" value="Genomic_DNA"/>
</dbReference>
<dbReference type="InterPro" id="IPR054160">
    <property type="entry name" value="MrkD_recept-bd"/>
</dbReference>
<evidence type="ECO:0000259" key="2">
    <source>
        <dbReference type="Pfam" id="PF00419"/>
    </source>
</evidence>
<dbReference type="SUPFAM" id="SSF49401">
    <property type="entry name" value="Bacterial adhesins"/>
    <property type="match status" value="1"/>
</dbReference>
<evidence type="ECO:0000259" key="3">
    <source>
        <dbReference type="Pfam" id="PF22003"/>
    </source>
</evidence>
<organism evidence="5">
    <name type="scientific">Enterobacter kobei</name>
    <dbReference type="NCBI Taxonomy" id="208224"/>
    <lineage>
        <taxon>Bacteria</taxon>
        <taxon>Pseudomonadati</taxon>
        <taxon>Pseudomonadota</taxon>
        <taxon>Gammaproteobacteria</taxon>
        <taxon>Enterobacterales</taxon>
        <taxon>Enterobacteriaceae</taxon>
        <taxon>Enterobacter</taxon>
        <taxon>Enterobacter cloacae complex</taxon>
    </lineage>
</organism>
<dbReference type="EMBL" id="CP096849">
    <property type="protein sequence ID" value="WMT65210.1"/>
    <property type="molecule type" value="Genomic_DNA"/>
</dbReference>
<dbReference type="InterPro" id="IPR036937">
    <property type="entry name" value="Adhesion_dom_fimbrial_sf"/>
</dbReference>
<dbReference type="OrthoDB" id="8970968at2"/>
<reference evidence="5 8" key="1">
    <citation type="journal article" date="2017" name="J. Antimicrob. Chemother.">
        <title>Characterization of the population structure, drug resistance mechanisms and plasmids of the community-associated Enterobacter cloacae complex in China.</title>
        <authorList>
            <person name="Zhou K."/>
            <person name="Yu W."/>
            <person name="Cao X."/>
            <person name="Shen P."/>
            <person name="Lu H."/>
            <person name="Luo Q."/>
            <person name="Rossen J.W.A."/>
            <person name="Xiao Y."/>
        </authorList>
    </citation>
    <scope>NUCLEOTIDE SEQUENCE [LARGE SCALE GENOMIC DNA]</scope>
    <source>
        <strain evidence="5">ECC1097</strain>
    </source>
</reference>
<dbReference type="GO" id="GO:0009289">
    <property type="term" value="C:pilus"/>
    <property type="evidence" value="ECO:0007669"/>
    <property type="project" value="InterPro"/>
</dbReference>
<reference evidence="7" key="4">
    <citation type="submission" date="2022-04" db="EMBL/GenBank/DDBJ databases">
        <title>Co-occurrence of mcr-9 and blaNDM-1 in multidrug-resistant Enterobacter kobei strain isolated from an infant with urinary infection.</title>
        <authorList>
            <person name="Zeng H."/>
        </authorList>
    </citation>
    <scope>NUCLEOTIDE SEQUENCE</scope>
    <source>
        <strain evidence="7">EC1382</strain>
    </source>
</reference>
<dbReference type="PANTHER" id="PTHR33420:SF10">
    <property type="entry name" value="FIMBRIAE MAJOR SUBUNIT"/>
    <property type="match status" value="1"/>
</dbReference>
<dbReference type="InterPro" id="IPR000259">
    <property type="entry name" value="Adhesion_dom_fimbrial"/>
</dbReference>
<proteinExistence type="predicted"/>
<evidence type="ECO:0000313" key="5">
    <source>
        <dbReference type="EMBL" id="PJD71729.1"/>
    </source>
</evidence>
<keyword evidence="9" id="KW-1185">Reference proteome</keyword>
<reference evidence="4" key="3">
    <citation type="submission" date="2020-08" db="EMBL/GenBank/DDBJ databases">
        <title>Distribution of Beta-Lactamase Producing Gram-Negative Bacterial Isolates in Isabela River of Santo Domingo, Dominican Republic.</title>
        <authorList>
            <person name="Calderon V."/>
            <person name="Del Rosario C."/>
            <person name="Duarte A."/>
            <person name="Bonnelly R."/>
            <person name="Barauna R."/>
            <person name="Ramos R.T."/>
            <person name="Perdomo O.P."/>
            <person name="Rodriguez De Francisco L.E."/>
            <person name="Franco De Los Santos E.F."/>
        </authorList>
    </citation>
    <scope>NUCLEOTIDE SEQUENCE</scope>
    <source>
        <strain evidence="4">INTEC_BI4_1.1</strain>
    </source>
</reference>
<dbReference type="Gene3D" id="2.60.40.1090">
    <property type="entry name" value="Fimbrial-type adhesion domain"/>
    <property type="match status" value="1"/>
</dbReference>
<dbReference type="GO" id="GO:0043709">
    <property type="term" value="P:cell adhesion involved in single-species biofilm formation"/>
    <property type="evidence" value="ECO:0007669"/>
    <property type="project" value="TreeGrafter"/>
</dbReference>
<dbReference type="Proteomes" id="UP000230495">
    <property type="component" value="Unassembled WGS sequence"/>
</dbReference>
<sequence length="331" mass="35551">MKRIFTAALILLSTAFISLTCNNAYAALCTLTSPLATLNIMDDITLNVIKQREVGKVLWSKTYQVPDVSYTCDASTQSSWHSSYSRSYIRSQIDHVYNTEIPGIGIRMRWPTQTESSWLPGNSGSPTTCSTGCGVKNSTVLVEMVQTGSMPEGEYFIPAGKVAEALVIPSADESEKLPIMAINFGVAIKVVTASCSIYPSATNVDLGTYNIADFQNDDTFQGVKKDFSITVGCPSTEQIGITFNSLINTPLGALTGVIGVESGDGYASNFSIRLFEKNSTAITLGKEKVYTASTLTKNYQAQIYVGGGVDRKTALTPGKVVGAVQYTVVIK</sequence>
<dbReference type="InterPro" id="IPR050263">
    <property type="entry name" value="Bact_Fimbrial_Adh_Pro"/>
</dbReference>
<evidence type="ECO:0000313" key="9">
    <source>
        <dbReference type="Proteomes" id="UP000250603"/>
    </source>
</evidence>
<dbReference type="RefSeq" id="WP_014885179.1">
    <property type="nucleotide sequence ID" value="NC_018405.1"/>
</dbReference>
<dbReference type="Proteomes" id="UP001228563">
    <property type="component" value="Chromosome"/>
</dbReference>
<feature type="signal peptide" evidence="1">
    <location>
        <begin position="1"/>
        <end position="26"/>
    </location>
</feature>
<accession>A0A156EDU1</accession>
<dbReference type="Gene3D" id="2.60.40.3310">
    <property type="match status" value="1"/>
</dbReference>
<evidence type="ECO:0000256" key="1">
    <source>
        <dbReference type="SAM" id="SignalP"/>
    </source>
</evidence>
<accession>A0A0H0DEM8</accession>
<feature type="domain" description="Fimbrial-type adhesion" evidence="2">
    <location>
        <begin position="183"/>
        <end position="326"/>
    </location>
</feature>
<feature type="domain" description="MrkD-like receptor binding" evidence="3">
    <location>
        <begin position="49"/>
        <end position="149"/>
    </location>
</feature>
<evidence type="ECO:0000313" key="6">
    <source>
        <dbReference type="EMBL" id="RAY20945.1"/>
    </source>
</evidence>
<dbReference type="Proteomes" id="UP000250603">
    <property type="component" value="Unassembled WGS sequence"/>
</dbReference>
<feature type="chain" id="PRO_5044549301" evidence="1">
    <location>
        <begin position="27"/>
        <end position="331"/>
    </location>
</feature>
<dbReference type="KEGG" id="eno:ECENHK_18510"/>
<dbReference type="EMBL" id="NEEU01000015">
    <property type="protein sequence ID" value="PJD71729.1"/>
    <property type="molecule type" value="Genomic_DNA"/>
</dbReference>
<evidence type="ECO:0000313" key="7">
    <source>
        <dbReference type="EMBL" id="WMT65210.1"/>
    </source>
</evidence>